<sequence>MRHTNGTMSSSSTSGGPMPQAMCQDEIVGGTKEVIKGLEQLKNEHNDILNSLYQSLKMVKKDKGDSNLVEEKTRMIEKSLESLELGLGEAKVMMALGHHLNMVEAEKQKLRAQVRRLVQENTWLRDELAATQQKLQTSEQNFAELDEKYKHLEYMNSIKKYDEDKTPESEDSSSAAIDLTFPDDEVAQGEEGYVHQAIPPNGSSAGGYEIPARLRTLHNLVIQYASQGRYEVAVPLCKQALEDLEKTSGHDHPDVATMLNILALVYRDQNKYKEAGNLLHDALAIREKTLGPDHPAVAATLNNLAVLYGKRGKYKEAEPLCKRALEIREKVLGKDHPDVAKQLNNLALLCQNQGKYEEVEWYYQRALEIYEKKLGPDDPNVAKTKNNLASAYLKQGKYKAAETLYKQVLTRAHEREYGVSPDDKDNKPIWMQAEEREEKGKFKDNAPYGEYGGWHKAAKVDSSPTVTTTLKNLGALYRRQGKYEAAEILEECAQKSRKNPVDVVRETKVRELLGQDLSTDVSRSEALAKERQRDHRRSSSNRHSSAESVSYERGDLGGSDDNEEGKLRRSGSLSKLRASVRRSSTKLLNKLKGREAEEDGGSYIFDGLMDMVKTGMKRASSMSVLSTSTETGVPRQLTLRVRTASHENLSQRRQSGNF</sequence>
<feature type="region of interest" description="Disordered" evidence="13">
    <location>
        <begin position="1"/>
        <end position="21"/>
    </location>
</feature>
<proteinExistence type="inferred from homology"/>
<dbReference type="InterPro" id="IPR019734">
    <property type="entry name" value="TPR_rpt"/>
</dbReference>
<organism evidence="14 15">
    <name type="scientific">Holothuria leucospilota</name>
    <name type="common">Black long sea cucumber</name>
    <name type="synonym">Mertensiothuria leucospilota</name>
    <dbReference type="NCBI Taxonomy" id="206669"/>
    <lineage>
        <taxon>Eukaryota</taxon>
        <taxon>Metazoa</taxon>
        <taxon>Echinodermata</taxon>
        <taxon>Eleutherozoa</taxon>
        <taxon>Echinozoa</taxon>
        <taxon>Holothuroidea</taxon>
        <taxon>Aspidochirotacea</taxon>
        <taxon>Aspidochirotida</taxon>
        <taxon>Holothuriidae</taxon>
        <taxon>Holothuria</taxon>
    </lineage>
</organism>
<dbReference type="GO" id="GO:0005871">
    <property type="term" value="C:kinesin complex"/>
    <property type="evidence" value="ECO:0007669"/>
    <property type="project" value="UniProtKB-UniRule"/>
</dbReference>
<evidence type="ECO:0000256" key="6">
    <source>
        <dbReference type="ARBA" id="ARBA00022803"/>
    </source>
</evidence>
<keyword evidence="8 11" id="KW-0505">Motor protein</keyword>
<keyword evidence="9 11" id="KW-0206">Cytoskeleton</keyword>
<evidence type="ECO:0000256" key="10">
    <source>
        <dbReference type="PROSITE-ProRule" id="PRU00339"/>
    </source>
</evidence>
<evidence type="ECO:0000256" key="5">
    <source>
        <dbReference type="ARBA" id="ARBA00022737"/>
    </source>
</evidence>
<comment type="similarity">
    <text evidence="2 11">Belongs to the kinesin light chain family.</text>
</comment>
<gene>
    <name evidence="14" type="ORF">HOLleu_08666</name>
</gene>
<evidence type="ECO:0000313" key="14">
    <source>
        <dbReference type="EMBL" id="KAJ8045623.1"/>
    </source>
</evidence>
<dbReference type="InterPro" id="IPR002151">
    <property type="entry name" value="Kinesin_light"/>
</dbReference>
<protein>
    <recommendedName>
        <fullName evidence="11">Kinesin light chain</fullName>
    </recommendedName>
</protein>
<evidence type="ECO:0000256" key="8">
    <source>
        <dbReference type="ARBA" id="ARBA00023175"/>
    </source>
</evidence>
<evidence type="ECO:0000256" key="13">
    <source>
        <dbReference type="SAM" id="MobiDB-lite"/>
    </source>
</evidence>
<evidence type="ECO:0000256" key="4">
    <source>
        <dbReference type="ARBA" id="ARBA00022701"/>
    </source>
</evidence>
<dbReference type="PROSITE" id="PS01160">
    <property type="entry name" value="KINESIN_LIGHT"/>
    <property type="match status" value="1"/>
</dbReference>
<dbReference type="AlphaFoldDB" id="A0A9Q1CJ11"/>
<dbReference type="PROSITE" id="PS50005">
    <property type="entry name" value="TPR"/>
    <property type="match status" value="1"/>
</dbReference>
<keyword evidence="3 11" id="KW-0963">Cytoplasm</keyword>
<comment type="caution">
    <text evidence="14">The sequence shown here is derived from an EMBL/GenBank/DDBJ whole genome shotgun (WGS) entry which is preliminary data.</text>
</comment>
<evidence type="ECO:0000256" key="11">
    <source>
        <dbReference type="RuleBase" id="RU367020"/>
    </source>
</evidence>
<keyword evidence="5" id="KW-0677">Repeat</keyword>
<dbReference type="Proteomes" id="UP001152320">
    <property type="component" value="Chromosome 3"/>
</dbReference>
<dbReference type="InterPro" id="IPR015792">
    <property type="entry name" value="Kinesin_light_repeat"/>
</dbReference>
<evidence type="ECO:0000313" key="15">
    <source>
        <dbReference type="Proteomes" id="UP001152320"/>
    </source>
</evidence>
<dbReference type="SMART" id="SM00028">
    <property type="entry name" value="TPR"/>
    <property type="match status" value="5"/>
</dbReference>
<dbReference type="FunFam" id="1.25.40.10:FF:000003">
    <property type="entry name" value="kinesin light chain isoform X1"/>
    <property type="match status" value="1"/>
</dbReference>
<name>A0A9Q1CJ11_HOLLE</name>
<reference evidence="14" key="1">
    <citation type="submission" date="2021-10" db="EMBL/GenBank/DDBJ databases">
        <title>Tropical sea cucumber genome reveals ecological adaptation and Cuvierian tubules defense mechanism.</title>
        <authorList>
            <person name="Chen T."/>
        </authorList>
    </citation>
    <scope>NUCLEOTIDE SEQUENCE</scope>
    <source>
        <strain evidence="14">Nanhai2018</strain>
        <tissue evidence="14">Muscle</tissue>
    </source>
</reference>
<feature type="compositionally biased region" description="Low complexity" evidence="13">
    <location>
        <begin position="1"/>
        <end position="19"/>
    </location>
</feature>
<keyword evidence="7 12" id="KW-0175">Coiled coil</keyword>
<dbReference type="OrthoDB" id="413723at2759"/>
<feature type="coiled-coil region" evidence="12">
    <location>
        <begin position="100"/>
        <end position="148"/>
    </location>
</feature>
<dbReference type="GO" id="GO:0005737">
    <property type="term" value="C:cytoplasm"/>
    <property type="evidence" value="ECO:0007669"/>
    <property type="project" value="TreeGrafter"/>
</dbReference>
<evidence type="ECO:0000256" key="2">
    <source>
        <dbReference type="ARBA" id="ARBA00009622"/>
    </source>
</evidence>
<dbReference type="Pfam" id="PF13424">
    <property type="entry name" value="TPR_12"/>
    <property type="match status" value="2"/>
</dbReference>
<dbReference type="PRINTS" id="PR00381">
    <property type="entry name" value="KINESINLIGHT"/>
</dbReference>
<comment type="subcellular location">
    <subcellularLocation>
        <location evidence="1 11">Cytoplasm</location>
        <location evidence="1 11">Cytoskeleton</location>
    </subcellularLocation>
</comment>
<accession>A0A9Q1CJ11</accession>
<dbReference type="Pfam" id="PF13374">
    <property type="entry name" value="TPR_10"/>
    <property type="match status" value="1"/>
</dbReference>
<dbReference type="EMBL" id="JAIZAY010000003">
    <property type="protein sequence ID" value="KAJ8045623.1"/>
    <property type="molecule type" value="Genomic_DNA"/>
</dbReference>
<feature type="compositionally biased region" description="Basic and acidic residues" evidence="13">
    <location>
        <begin position="522"/>
        <end position="533"/>
    </location>
</feature>
<comment type="subunit">
    <text evidence="11">Oligomeric complex composed of two heavy chains and two light chains.</text>
</comment>
<dbReference type="GO" id="GO:0005874">
    <property type="term" value="C:microtubule"/>
    <property type="evidence" value="ECO:0007669"/>
    <property type="project" value="UniProtKB-UniRule"/>
</dbReference>
<dbReference type="InterPro" id="IPR011990">
    <property type="entry name" value="TPR-like_helical_dom_sf"/>
</dbReference>
<keyword evidence="6 10" id="KW-0802">TPR repeat</keyword>
<dbReference type="PANTHER" id="PTHR45783:SF3">
    <property type="entry name" value="KINESIN LIGHT CHAIN"/>
    <property type="match status" value="1"/>
</dbReference>
<dbReference type="GO" id="GO:0019894">
    <property type="term" value="F:kinesin binding"/>
    <property type="evidence" value="ECO:0007669"/>
    <property type="project" value="TreeGrafter"/>
</dbReference>
<evidence type="ECO:0000256" key="9">
    <source>
        <dbReference type="ARBA" id="ARBA00023212"/>
    </source>
</evidence>
<feature type="repeat" description="TPR" evidence="10">
    <location>
        <begin position="298"/>
        <end position="331"/>
    </location>
</feature>
<dbReference type="SUPFAM" id="SSF48452">
    <property type="entry name" value="TPR-like"/>
    <property type="match status" value="2"/>
</dbReference>
<dbReference type="GO" id="GO:0007018">
    <property type="term" value="P:microtubule-based movement"/>
    <property type="evidence" value="ECO:0007669"/>
    <property type="project" value="TreeGrafter"/>
</dbReference>
<feature type="region of interest" description="Disordered" evidence="13">
    <location>
        <begin position="519"/>
        <end position="582"/>
    </location>
</feature>
<evidence type="ECO:0000256" key="7">
    <source>
        <dbReference type="ARBA" id="ARBA00023054"/>
    </source>
</evidence>
<keyword evidence="4 11" id="KW-0493">Microtubule</keyword>
<dbReference type="PANTHER" id="PTHR45783">
    <property type="entry name" value="KINESIN LIGHT CHAIN"/>
    <property type="match status" value="1"/>
</dbReference>
<comment type="function">
    <text evidence="11">Kinesin is a microtubule-associated force-producing protein that play a role in organelle transport.</text>
</comment>
<dbReference type="Gene3D" id="1.25.40.10">
    <property type="entry name" value="Tetratricopeptide repeat domain"/>
    <property type="match status" value="1"/>
</dbReference>
<evidence type="ECO:0000256" key="3">
    <source>
        <dbReference type="ARBA" id="ARBA00022490"/>
    </source>
</evidence>
<evidence type="ECO:0000256" key="1">
    <source>
        <dbReference type="ARBA" id="ARBA00004245"/>
    </source>
</evidence>
<evidence type="ECO:0000256" key="12">
    <source>
        <dbReference type="SAM" id="Coils"/>
    </source>
</evidence>
<keyword evidence="15" id="KW-1185">Reference proteome</keyword>